<evidence type="ECO:0000256" key="1">
    <source>
        <dbReference type="SAM" id="SignalP"/>
    </source>
</evidence>
<name>A0A6J2UCR4_DROLE</name>
<dbReference type="RefSeq" id="XP_030386164.1">
    <property type="nucleotide sequence ID" value="XM_030530304.1"/>
</dbReference>
<evidence type="ECO:0000313" key="3">
    <source>
        <dbReference type="RefSeq" id="XP_030386164.1"/>
    </source>
</evidence>
<evidence type="ECO:0000313" key="2">
    <source>
        <dbReference type="Proteomes" id="UP000504634"/>
    </source>
</evidence>
<sequence length="143" mass="16276">MLKLSFYMVACVLLSPYSVFGQVFISGPCPRPQSLVHNIPAFSAEVYYKGLFSEAPLTLEPVNYPCEPAGLFLHSSSDNVIGTDNRSYFLIFMCVYDQQFNHHLAHAMLYTVDMISSPVVHEAVKNDLYRNNLNLNYYYPMCV</sequence>
<dbReference type="GeneID" id="115632987"/>
<proteinExistence type="predicted"/>
<reference evidence="3" key="1">
    <citation type="submission" date="2025-08" db="UniProtKB">
        <authorList>
            <consortium name="RefSeq"/>
        </authorList>
    </citation>
    <scope>IDENTIFICATION</scope>
    <source>
        <strain evidence="3">11010-0011.00</strain>
        <tissue evidence="3">Whole body</tissue>
    </source>
</reference>
<organism evidence="2 3">
    <name type="scientific">Drosophila lebanonensis</name>
    <name type="common">Fruit fly</name>
    <name type="synonym">Scaptodrosophila lebanonensis</name>
    <dbReference type="NCBI Taxonomy" id="7225"/>
    <lineage>
        <taxon>Eukaryota</taxon>
        <taxon>Metazoa</taxon>
        <taxon>Ecdysozoa</taxon>
        <taxon>Arthropoda</taxon>
        <taxon>Hexapoda</taxon>
        <taxon>Insecta</taxon>
        <taxon>Pterygota</taxon>
        <taxon>Neoptera</taxon>
        <taxon>Endopterygota</taxon>
        <taxon>Diptera</taxon>
        <taxon>Brachycera</taxon>
        <taxon>Muscomorpha</taxon>
        <taxon>Ephydroidea</taxon>
        <taxon>Drosophilidae</taxon>
        <taxon>Scaptodrosophila</taxon>
    </lineage>
</organism>
<keyword evidence="2" id="KW-1185">Reference proteome</keyword>
<feature type="signal peptide" evidence="1">
    <location>
        <begin position="1"/>
        <end position="21"/>
    </location>
</feature>
<dbReference type="AlphaFoldDB" id="A0A6J2UCR4"/>
<dbReference type="Proteomes" id="UP000504634">
    <property type="component" value="Unplaced"/>
</dbReference>
<protein>
    <submittedName>
        <fullName evidence="3">Uncharacterized protein LOC115632987</fullName>
    </submittedName>
</protein>
<accession>A0A6J2UCR4</accession>
<feature type="chain" id="PRO_5026872062" evidence="1">
    <location>
        <begin position="22"/>
        <end position="143"/>
    </location>
</feature>
<keyword evidence="1" id="KW-0732">Signal</keyword>
<gene>
    <name evidence="3" type="primary">LOC115632987</name>
</gene>